<dbReference type="AlphaFoldDB" id="A0A9W6JAF0"/>
<dbReference type="EMBL" id="BSFJ01000031">
    <property type="protein sequence ID" value="GLK73652.1"/>
    <property type="molecule type" value="Genomic_DNA"/>
</dbReference>
<feature type="chain" id="PRO_5040850197" evidence="1">
    <location>
        <begin position="26"/>
        <end position="165"/>
    </location>
</feature>
<protein>
    <submittedName>
        <fullName evidence="2">Uncharacterized protein</fullName>
    </submittedName>
</protein>
<evidence type="ECO:0000313" key="2">
    <source>
        <dbReference type="EMBL" id="GLK73652.1"/>
    </source>
</evidence>
<feature type="signal peptide" evidence="1">
    <location>
        <begin position="1"/>
        <end position="25"/>
    </location>
</feature>
<keyword evidence="1" id="KW-0732">Signal</keyword>
<organism evidence="2 3">
    <name type="scientific">Ancylobacter dichloromethanicus</name>
    <dbReference type="NCBI Taxonomy" id="518825"/>
    <lineage>
        <taxon>Bacteria</taxon>
        <taxon>Pseudomonadati</taxon>
        <taxon>Pseudomonadota</taxon>
        <taxon>Alphaproteobacteria</taxon>
        <taxon>Hyphomicrobiales</taxon>
        <taxon>Xanthobacteraceae</taxon>
        <taxon>Ancylobacter</taxon>
    </lineage>
</organism>
<dbReference type="RefSeq" id="WP_213375940.1">
    <property type="nucleotide sequence ID" value="NZ_BSFJ01000031.1"/>
</dbReference>
<gene>
    <name evidence="2" type="ORF">GCM10017643_37700</name>
</gene>
<evidence type="ECO:0000256" key="1">
    <source>
        <dbReference type="SAM" id="SignalP"/>
    </source>
</evidence>
<dbReference type="Proteomes" id="UP001143370">
    <property type="component" value="Unassembled WGS sequence"/>
</dbReference>
<name>A0A9W6JAF0_9HYPH</name>
<reference evidence="2" key="2">
    <citation type="submission" date="2023-01" db="EMBL/GenBank/DDBJ databases">
        <authorList>
            <person name="Sun Q."/>
            <person name="Evtushenko L."/>
        </authorList>
    </citation>
    <scope>NUCLEOTIDE SEQUENCE</scope>
    <source>
        <strain evidence="2">VKM B-2484</strain>
    </source>
</reference>
<sequence length="165" mass="17493">MKRRAGLVMAVLAGAALVPAPHAVAQDASFGCKVLLCAAATNPSWSGIAYCVPVMQQLFRQLARGGGWPTCPEGNTSGLRYERFEACPAGRIAGQMNADGTDGFSASPNGDLCADLSKPRQICSGDDGCRTSYPTTARPLRSEPYFVDITTGNGTQRFYFSLQGY</sequence>
<accession>A0A9W6JAF0</accession>
<comment type="caution">
    <text evidence="2">The sequence shown here is derived from an EMBL/GenBank/DDBJ whole genome shotgun (WGS) entry which is preliminary data.</text>
</comment>
<keyword evidence="3" id="KW-1185">Reference proteome</keyword>
<reference evidence="2" key="1">
    <citation type="journal article" date="2014" name="Int. J. Syst. Evol. Microbiol.">
        <title>Complete genome sequence of Corynebacterium casei LMG S-19264T (=DSM 44701T), isolated from a smear-ripened cheese.</title>
        <authorList>
            <consortium name="US DOE Joint Genome Institute (JGI-PGF)"/>
            <person name="Walter F."/>
            <person name="Albersmeier A."/>
            <person name="Kalinowski J."/>
            <person name="Ruckert C."/>
        </authorList>
    </citation>
    <scope>NUCLEOTIDE SEQUENCE</scope>
    <source>
        <strain evidence="2">VKM B-2484</strain>
    </source>
</reference>
<proteinExistence type="predicted"/>
<evidence type="ECO:0000313" key="3">
    <source>
        <dbReference type="Proteomes" id="UP001143370"/>
    </source>
</evidence>